<protein>
    <submittedName>
        <fullName evidence="1">Uncharacterized protein</fullName>
    </submittedName>
</protein>
<dbReference type="EMBL" id="KK198757">
    <property type="protein sequence ID" value="KCW74407.1"/>
    <property type="molecule type" value="Genomic_DNA"/>
</dbReference>
<dbReference type="Gramene" id="KCW74407">
    <property type="protein sequence ID" value="KCW74407"/>
    <property type="gene ID" value="EUGRSUZ_E03090"/>
</dbReference>
<dbReference type="InParanoid" id="A0A059C7T1"/>
<evidence type="ECO:0000313" key="1">
    <source>
        <dbReference type="EMBL" id="KCW74407.1"/>
    </source>
</evidence>
<name>A0A059C7T1_EUCGR</name>
<dbReference type="AlphaFoldDB" id="A0A059C7T1"/>
<gene>
    <name evidence="1" type="ORF">EUGRSUZ_E03090</name>
</gene>
<sequence length="71" mass="8215">MRNRWKFLFIFKEATVRRADGTCASLECQASEQRERKILAKKIKGLKQKQSGLCSRRCWAASDPGLPFPDR</sequence>
<accession>A0A059C7T1</accession>
<proteinExistence type="predicted"/>
<organism evidence="1">
    <name type="scientific">Eucalyptus grandis</name>
    <name type="common">Flooded gum</name>
    <dbReference type="NCBI Taxonomy" id="71139"/>
    <lineage>
        <taxon>Eukaryota</taxon>
        <taxon>Viridiplantae</taxon>
        <taxon>Streptophyta</taxon>
        <taxon>Embryophyta</taxon>
        <taxon>Tracheophyta</taxon>
        <taxon>Spermatophyta</taxon>
        <taxon>Magnoliopsida</taxon>
        <taxon>eudicotyledons</taxon>
        <taxon>Gunneridae</taxon>
        <taxon>Pentapetalae</taxon>
        <taxon>rosids</taxon>
        <taxon>malvids</taxon>
        <taxon>Myrtales</taxon>
        <taxon>Myrtaceae</taxon>
        <taxon>Myrtoideae</taxon>
        <taxon>Eucalypteae</taxon>
        <taxon>Eucalyptus</taxon>
    </lineage>
</organism>
<reference evidence="1" key="1">
    <citation type="submission" date="2013-07" db="EMBL/GenBank/DDBJ databases">
        <title>The genome of Eucalyptus grandis.</title>
        <authorList>
            <person name="Schmutz J."/>
            <person name="Hayes R."/>
            <person name="Myburg A."/>
            <person name="Tuskan G."/>
            <person name="Grattapaglia D."/>
            <person name="Rokhsar D.S."/>
        </authorList>
    </citation>
    <scope>NUCLEOTIDE SEQUENCE</scope>
    <source>
        <tissue evidence="1">Leaf extractions</tissue>
    </source>
</reference>